<dbReference type="AlphaFoldDB" id="S3ZS09"/>
<dbReference type="EMBL" id="AOPZ01000026">
    <property type="protein sequence ID" value="EPH46186.1"/>
    <property type="molecule type" value="Genomic_DNA"/>
</dbReference>
<dbReference type="Proteomes" id="UP000014629">
    <property type="component" value="Unassembled WGS sequence"/>
</dbReference>
<feature type="region of interest" description="Disordered" evidence="1">
    <location>
        <begin position="1"/>
        <end position="42"/>
    </location>
</feature>
<dbReference type="PATRIC" id="fig|1286094.4.peg.719"/>
<organism evidence="2 3">
    <name type="scientific">Streptomyces aurantiacus JA 4570</name>
    <dbReference type="NCBI Taxonomy" id="1286094"/>
    <lineage>
        <taxon>Bacteria</taxon>
        <taxon>Bacillati</taxon>
        <taxon>Actinomycetota</taxon>
        <taxon>Actinomycetes</taxon>
        <taxon>Kitasatosporales</taxon>
        <taxon>Streptomycetaceae</taxon>
        <taxon>Streptomyces</taxon>
        <taxon>Streptomyces aurantiacus group</taxon>
    </lineage>
</organism>
<reference evidence="2 3" key="1">
    <citation type="submission" date="2013-02" db="EMBL/GenBank/DDBJ databases">
        <title>Draft Genome Sequence of Streptomyces aurantiacus, Which Produces Setomimycin.</title>
        <authorList>
            <person name="Gruening B.A."/>
            <person name="Praeg A."/>
            <person name="Erxleben A."/>
            <person name="Guenther S."/>
            <person name="Mueller M."/>
        </authorList>
    </citation>
    <scope>NUCLEOTIDE SEQUENCE [LARGE SCALE GENOMIC DNA]</scope>
    <source>
        <strain evidence="2 3">JA 4570</strain>
    </source>
</reference>
<gene>
    <name evidence="2" type="ORF">STRAU_0737</name>
</gene>
<comment type="caution">
    <text evidence="2">The sequence shown here is derived from an EMBL/GenBank/DDBJ whole genome shotgun (WGS) entry which is preliminary data.</text>
</comment>
<feature type="compositionally biased region" description="Basic and acidic residues" evidence="1">
    <location>
        <begin position="12"/>
        <end position="33"/>
    </location>
</feature>
<proteinExistence type="predicted"/>
<sequence>MVSSPAPASRTENSRSRRSARDMRVTSDDIRPERGKKRQTLT</sequence>
<evidence type="ECO:0000256" key="1">
    <source>
        <dbReference type="SAM" id="MobiDB-lite"/>
    </source>
</evidence>
<accession>S3ZS09</accession>
<protein>
    <submittedName>
        <fullName evidence="2">Uncharacterized protein</fullName>
    </submittedName>
</protein>
<name>S3ZS09_9ACTN</name>
<evidence type="ECO:0000313" key="3">
    <source>
        <dbReference type="Proteomes" id="UP000014629"/>
    </source>
</evidence>
<keyword evidence="3" id="KW-1185">Reference proteome</keyword>
<evidence type="ECO:0000313" key="2">
    <source>
        <dbReference type="EMBL" id="EPH46186.1"/>
    </source>
</evidence>